<sequence>MSLFSFLKDLELFHPLSRQNGGVPATFCAFADFSHHFDKYLVIQDRSSKCVLAGPLRPANEASNVLLLP</sequence>
<evidence type="ECO:0000313" key="2">
    <source>
        <dbReference type="WBParaSite" id="Hba_10737"/>
    </source>
</evidence>
<dbReference type="Proteomes" id="UP000095283">
    <property type="component" value="Unplaced"/>
</dbReference>
<dbReference type="WBParaSite" id="Hba_10737">
    <property type="protein sequence ID" value="Hba_10737"/>
    <property type="gene ID" value="Hba_10737"/>
</dbReference>
<dbReference type="AlphaFoldDB" id="A0A1I7WZX8"/>
<accession>A0A1I7WZX8</accession>
<reference evidence="2" key="1">
    <citation type="submission" date="2016-11" db="UniProtKB">
        <authorList>
            <consortium name="WormBaseParasite"/>
        </authorList>
    </citation>
    <scope>IDENTIFICATION</scope>
</reference>
<name>A0A1I7WZX8_HETBA</name>
<evidence type="ECO:0000313" key="1">
    <source>
        <dbReference type="Proteomes" id="UP000095283"/>
    </source>
</evidence>
<protein>
    <submittedName>
        <fullName evidence="2">Uncharacterized protein</fullName>
    </submittedName>
</protein>
<organism evidence="1 2">
    <name type="scientific">Heterorhabditis bacteriophora</name>
    <name type="common">Entomopathogenic nematode worm</name>
    <dbReference type="NCBI Taxonomy" id="37862"/>
    <lineage>
        <taxon>Eukaryota</taxon>
        <taxon>Metazoa</taxon>
        <taxon>Ecdysozoa</taxon>
        <taxon>Nematoda</taxon>
        <taxon>Chromadorea</taxon>
        <taxon>Rhabditida</taxon>
        <taxon>Rhabditina</taxon>
        <taxon>Rhabditomorpha</taxon>
        <taxon>Strongyloidea</taxon>
        <taxon>Heterorhabditidae</taxon>
        <taxon>Heterorhabditis</taxon>
    </lineage>
</organism>
<proteinExistence type="predicted"/>
<keyword evidence="1" id="KW-1185">Reference proteome</keyword>